<keyword evidence="4" id="KW-0472">Membrane</keyword>
<comment type="subcellular location">
    <subcellularLocation>
        <location evidence="1">Cell membrane</location>
        <topology evidence="1">Lipid-anchor</topology>
        <topology evidence="1">GPI-anchor</topology>
    </subcellularLocation>
</comment>
<dbReference type="Proteomes" id="UP001188597">
    <property type="component" value="Unassembled WGS sequence"/>
</dbReference>
<sequence>MVLKCVSPAGLRCILLLIMVGFASSDLNKDREQCADQLVGLATCLPYVGGDAKAPTLDCCGGIKQVLQKSRICLCILVKDRNDPGLGLKINATLALGLPGACHAPANISNAPVGICEGGLDTVNYEDKVIGLHDYSPNDCYNPALLHLAPHSPDAKVFEDFVNSTKGKASAPTAVIECLLLGVVTGKGNATSTGSSAQLTSDGGRGKKWLGIEIAWVLFITVVFHILP</sequence>
<name>A0AA89AEF0_9ASTE</name>
<evidence type="ECO:0000313" key="11">
    <source>
        <dbReference type="EMBL" id="KAK2999743.1"/>
    </source>
</evidence>
<evidence type="ECO:0000256" key="4">
    <source>
        <dbReference type="ARBA" id="ARBA00022622"/>
    </source>
</evidence>
<comment type="caution">
    <text evidence="11">The sequence shown here is derived from an EMBL/GenBank/DDBJ whole genome shotgun (WGS) entry which is preliminary data.</text>
</comment>
<keyword evidence="5 9" id="KW-0732">Signal</keyword>
<keyword evidence="12" id="KW-1185">Reference proteome</keyword>
<dbReference type="InterPro" id="IPR036312">
    <property type="entry name" value="Bifun_inhib/LTP/seed_sf"/>
</dbReference>
<evidence type="ECO:0000256" key="6">
    <source>
        <dbReference type="ARBA" id="ARBA00023157"/>
    </source>
</evidence>
<evidence type="ECO:0000256" key="1">
    <source>
        <dbReference type="ARBA" id="ARBA00004609"/>
    </source>
</evidence>
<dbReference type="Pfam" id="PF14368">
    <property type="entry name" value="LTP_2"/>
    <property type="match status" value="1"/>
</dbReference>
<keyword evidence="3" id="KW-1003">Cell membrane</keyword>
<evidence type="ECO:0000256" key="8">
    <source>
        <dbReference type="ARBA" id="ARBA00023288"/>
    </source>
</evidence>
<evidence type="ECO:0000313" key="12">
    <source>
        <dbReference type="Proteomes" id="UP001188597"/>
    </source>
</evidence>
<feature type="chain" id="PRO_5041744731" description="Bifunctional inhibitor/plant lipid transfer protein/seed storage helical domain-containing protein" evidence="9">
    <location>
        <begin position="26"/>
        <end position="228"/>
    </location>
</feature>
<dbReference type="Gene3D" id="1.10.110.10">
    <property type="entry name" value="Plant lipid-transfer and hydrophobic proteins"/>
    <property type="match status" value="1"/>
</dbReference>
<keyword evidence="8" id="KW-0449">Lipoprotein</keyword>
<dbReference type="SUPFAM" id="SSF47699">
    <property type="entry name" value="Bifunctional inhibitor/lipid-transfer protein/seed storage 2S albumin"/>
    <property type="match status" value="1"/>
</dbReference>
<dbReference type="CDD" id="cd00010">
    <property type="entry name" value="AAI_LTSS"/>
    <property type="match status" value="1"/>
</dbReference>
<reference evidence="11" key="1">
    <citation type="submission" date="2022-12" db="EMBL/GenBank/DDBJ databases">
        <title>Draft genome assemblies for two species of Escallonia (Escalloniales).</title>
        <authorList>
            <person name="Chanderbali A."/>
            <person name="Dervinis C."/>
            <person name="Anghel I."/>
            <person name="Soltis D."/>
            <person name="Soltis P."/>
            <person name="Zapata F."/>
        </authorList>
    </citation>
    <scope>NUCLEOTIDE SEQUENCE</scope>
    <source>
        <strain evidence="11">UCBG64.0493</strain>
        <tissue evidence="11">Leaf</tissue>
    </source>
</reference>
<dbReference type="GO" id="GO:0098552">
    <property type="term" value="C:side of membrane"/>
    <property type="evidence" value="ECO:0007669"/>
    <property type="project" value="UniProtKB-KW"/>
</dbReference>
<protein>
    <recommendedName>
        <fullName evidence="10">Bifunctional inhibitor/plant lipid transfer protein/seed storage helical domain-containing protein</fullName>
    </recommendedName>
</protein>
<dbReference type="SMART" id="SM00499">
    <property type="entry name" value="AAI"/>
    <property type="match status" value="1"/>
</dbReference>
<dbReference type="AlphaFoldDB" id="A0AA89AEF0"/>
<keyword evidence="7" id="KW-0325">Glycoprotein</keyword>
<evidence type="ECO:0000259" key="10">
    <source>
        <dbReference type="SMART" id="SM00499"/>
    </source>
</evidence>
<dbReference type="PANTHER" id="PTHR33044">
    <property type="entry name" value="BIFUNCTIONAL INHIBITOR/LIPID-TRANSFER PROTEIN/SEED STORAGE 2S ALBUMIN SUPERFAMILY PROTEIN-RELATED"/>
    <property type="match status" value="1"/>
</dbReference>
<gene>
    <name evidence="11" type="ORF">RJ639_024673</name>
</gene>
<dbReference type="FunFam" id="1.10.110.10:FF:000001">
    <property type="entry name" value="Bifunctional inhibitor/lipid-transfer protein/seed storage 2S albumin superfamily protein"/>
    <property type="match status" value="1"/>
</dbReference>
<feature type="domain" description="Bifunctional inhibitor/plant lipid transfer protein/seed storage helical" evidence="10">
    <location>
        <begin position="34"/>
        <end position="116"/>
    </location>
</feature>
<evidence type="ECO:0000256" key="2">
    <source>
        <dbReference type="ARBA" id="ARBA00009748"/>
    </source>
</evidence>
<evidence type="ECO:0000256" key="7">
    <source>
        <dbReference type="ARBA" id="ARBA00023180"/>
    </source>
</evidence>
<evidence type="ECO:0000256" key="3">
    <source>
        <dbReference type="ARBA" id="ARBA00022475"/>
    </source>
</evidence>
<accession>A0AA89AEF0</accession>
<evidence type="ECO:0000256" key="5">
    <source>
        <dbReference type="ARBA" id="ARBA00022729"/>
    </source>
</evidence>
<dbReference type="GO" id="GO:0005886">
    <property type="term" value="C:plasma membrane"/>
    <property type="evidence" value="ECO:0007669"/>
    <property type="project" value="UniProtKB-SubCell"/>
</dbReference>
<dbReference type="InterPro" id="IPR043325">
    <property type="entry name" value="LTSS"/>
</dbReference>
<proteinExistence type="inferred from homology"/>
<keyword evidence="4" id="KW-0336">GPI-anchor</keyword>
<evidence type="ECO:0000256" key="9">
    <source>
        <dbReference type="SAM" id="SignalP"/>
    </source>
</evidence>
<dbReference type="EMBL" id="JAVXUP010003184">
    <property type="protein sequence ID" value="KAK2999743.1"/>
    <property type="molecule type" value="Genomic_DNA"/>
</dbReference>
<dbReference type="InterPro" id="IPR016140">
    <property type="entry name" value="Bifunc_inhib/LTP/seed_store"/>
</dbReference>
<feature type="signal peptide" evidence="9">
    <location>
        <begin position="1"/>
        <end position="25"/>
    </location>
</feature>
<comment type="similarity">
    <text evidence="2">Belongs to the plant LTP family.</text>
</comment>
<keyword evidence="6" id="KW-1015">Disulfide bond</keyword>
<organism evidence="11 12">
    <name type="scientific">Escallonia herrerae</name>
    <dbReference type="NCBI Taxonomy" id="1293975"/>
    <lineage>
        <taxon>Eukaryota</taxon>
        <taxon>Viridiplantae</taxon>
        <taxon>Streptophyta</taxon>
        <taxon>Embryophyta</taxon>
        <taxon>Tracheophyta</taxon>
        <taxon>Spermatophyta</taxon>
        <taxon>Magnoliopsida</taxon>
        <taxon>eudicotyledons</taxon>
        <taxon>Gunneridae</taxon>
        <taxon>Pentapetalae</taxon>
        <taxon>asterids</taxon>
        <taxon>campanulids</taxon>
        <taxon>Escalloniales</taxon>
        <taxon>Escalloniaceae</taxon>
        <taxon>Escallonia</taxon>
    </lineage>
</organism>
<feature type="non-terminal residue" evidence="11">
    <location>
        <position position="1"/>
    </location>
</feature>